<dbReference type="AlphaFoldDB" id="A0A7U9HCN9"/>
<feature type="region of interest" description="Disordered" evidence="1">
    <location>
        <begin position="1"/>
        <end position="44"/>
    </location>
</feature>
<reference evidence="3" key="1">
    <citation type="journal article" date="2013" name="Genome Biol. Evol.">
        <title>The genome sequence of Streptomyces lividans 66 reveals a novel tRNA-dependent peptide biosynthetic system within a metal-related genomic island.</title>
        <authorList>
            <person name="Cruz-Morales P."/>
            <person name="Vijgenboom E."/>
            <person name="Iruegas-Bocardo F."/>
            <person name="Girard G."/>
            <person name="Yanez-Guerra L.A."/>
            <person name="Ramos-Aboites H.E."/>
            <person name="Pernodet J.L."/>
            <person name="Anne J."/>
            <person name="van Wezel G.P."/>
            <person name="Barona-Gomez F."/>
        </authorList>
    </citation>
    <scope>NUCLEOTIDE SEQUENCE [LARGE SCALE GENOMIC DNA]</scope>
    <source>
        <strain evidence="3">1326</strain>
    </source>
</reference>
<dbReference type="Proteomes" id="UP000014062">
    <property type="component" value="Chromosome"/>
</dbReference>
<sequence length="44" mass="4620">MGDTGPLRPVESPVVIGPAGAPPCAPARLDHLDHTDGFRSVRTR</sequence>
<proteinExistence type="predicted"/>
<gene>
    <name evidence="2" type="ORF">SLI_3223</name>
</gene>
<organism evidence="2 3">
    <name type="scientific">Streptomyces lividans 1326</name>
    <dbReference type="NCBI Taxonomy" id="1200984"/>
    <lineage>
        <taxon>Bacteria</taxon>
        <taxon>Bacillati</taxon>
        <taxon>Actinomycetota</taxon>
        <taxon>Actinomycetes</taxon>
        <taxon>Kitasatosporales</taxon>
        <taxon>Streptomycetaceae</taxon>
        <taxon>Streptomyces</taxon>
    </lineage>
</organism>
<protein>
    <submittedName>
        <fullName evidence="2">Uncharacterized protein</fullName>
    </submittedName>
</protein>
<evidence type="ECO:0000313" key="3">
    <source>
        <dbReference type="Proteomes" id="UP000014062"/>
    </source>
</evidence>
<evidence type="ECO:0000313" key="2">
    <source>
        <dbReference type="EMBL" id="EOY47936.1"/>
    </source>
</evidence>
<accession>A0A7U9HCN9</accession>
<dbReference type="EMBL" id="CM001889">
    <property type="protein sequence ID" value="EOY47936.1"/>
    <property type="molecule type" value="Genomic_DNA"/>
</dbReference>
<name>A0A7U9HCN9_STRLI</name>
<feature type="compositionally biased region" description="Basic and acidic residues" evidence="1">
    <location>
        <begin position="28"/>
        <end position="44"/>
    </location>
</feature>
<evidence type="ECO:0000256" key="1">
    <source>
        <dbReference type="SAM" id="MobiDB-lite"/>
    </source>
</evidence>